<evidence type="ECO:0000256" key="3">
    <source>
        <dbReference type="ARBA" id="ARBA00022448"/>
    </source>
</evidence>
<evidence type="ECO:0000256" key="1">
    <source>
        <dbReference type="ARBA" id="ARBA00004196"/>
    </source>
</evidence>
<evidence type="ECO:0000256" key="2">
    <source>
        <dbReference type="ARBA" id="ARBA00011028"/>
    </source>
</evidence>
<dbReference type="InterPro" id="IPR006129">
    <property type="entry name" value="AdhesinB"/>
</dbReference>
<dbReference type="GO" id="GO:0046872">
    <property type="term" value="F:metal ion binding"/>
    <property type="evidence" value="ECO:0007669"/>
    <property type="project" value="UniProtKB-KW"/>
</dbReference>
<evidence type="ECO:0000256" key="7">
    <source>
        <dbReference type="SAM" id="SignalP"/>
    </source>
</evidence>
<evidence type="ECO:0000313" key="9">
    <source>
        <dbReference type="Proteomes" id="UP000181897"/>
    </source>
</evidence>
<gene>
    <name evidence="8" type="ORF">BOO69_16370</name>
</gene>
<evidence type="ECO:0000256" key="6">
    <source>
        <dbReference type="RuleBase" id="RU003512"/>
    </source>
</evidence>
<dbReference type="SUPFAM" id="SSF53807">
    <property type="entry name" value="Helical backbone' metal receptor"/>
    <property type="match status" value="1"/>
</dbReference>
<evidence type="ECO:0000313" key="8">
    <source>
        <dbReference type="EMBL" id="APE44797.1"/>
    </source>
</evidence>
<sequence>MSIDPRTLNLTRRATLLGGLSLLATASALRAAPVLNVVATTGMIADGARRVGGDAVEVRALMGPGVDPHGYRQTRSDIVAMTRADLTLWHGLFLEAQMERFFEELGGKRSVVAVAEALDKGRLLEHPDYAGRYDPHVWMTPEIWSDVVTEIAVALTDVRPDMAETFAANAQDYRRELATLSGYARDALARVPEEARVLVTAHDAFSYFGREYGFEVIGIQGISTNSEAGLNRISELVDLLVERRIGAVFVETSVSDRNMRALIEGAAARGHEVVIGGSLYSDAMGQEGTYEGTYIGMIDHNVTTIARALGADLSAGGMAGKLSGAS</sequence>
<protein>
    <submittedName>
        <fullName evidence="8">Manganese transporter</fullName>
    </submittedName>
</protein>
<dbReference type="InterPro" id="IPR006127">
    <property type="entry name" value="ZnuA-like"/>
</dbReference>
<dbReference type="InterPro" id="IPR050492">
    <property type="entry name" value="Bact_metal-bind_prot9"/>
</dbReference>
<dbReference type="InterPro" id="IPR006128">
    <property type="entry name" value="Lipoprotein_PsaA-like"/>
</dbReference>
<dbReference type="Pfam" id="PF01297">
    <property type="entry name" value="ZnuA"/>
    <property type="match status" value="1"/>
</dbReference>
<dbReference type="Proteomes" id="UP000181897">
    <property type="component" value="Chromosome"/>
</dbReference>
<keyword evidence="3 6" id="KW-0813">Transport</keyword>
<dbReference type="RefSeq" id="WP_071973143.1">
    <property type="nucleotide sequence ID" value="NZ_CP018076.1"/>
</dbReference>
<keyword evidence="4" id="KW-0479">Metal-binding</keyword>
<organism evidence="8 9">
    <name type="scientific">Sulfitobacter alexandrii</name>
    <dbReference type="NCBI Taxonomy" id="1917485"/>
    <lineage>
        <taxon>Bacteria</taxon>
        <taxon>Pseudomonadati</taxon>
        <taxon>Pseudomonadota</taxon>
        <taxon>Alphaproteobacteria</taxon>
        <taxon>Rhodobacterales</taxon>
        <taxon>Roseobacteraceae</taxon>
        <taxon>Sulfitobacter</taxon>
    </lineage>
</organism>
<dbReference type="GO" id="GO:0030313">
    <property type="term" value="C:cell envelope"/>
    <property type="evidence" value="ECO:0007669"/>
    <property type="project" value="UniProtKB-SubCell"/>
</dbReference>
<feature type="chain" id="PRO_5013176069" evidence="7">
    <location>
        <begin position="32"/>
        <end position="326"/>
    </location>
</feature>
<name>A0A1J0WKK6_9RHOB</name>
<dbReference type="PRINTS" id="PR00691">
    <property type="entry name" value="ADHESINB"/>
</dbReference>
<keyword evidence="5 7" id="KW-0732">Signal</keyword>
<evidence type="ECO:0000256" key="5">
    <source>
        <dbReference type="ARBA" id="ARBA00022729"/>
    </source>
</evidence>
<dbReference type="GO" id="GO:0030001">
    <property type="term" value="P:metal ion transport"/>
    <property type="evidence" value="ECO:0007669"/>
    <property type="project" value="InterPro"/>
</dbReference>
<comment type="subcellular location">
    <subcellularLocation>
        <location evidence="1">Cell envelope</location>
    </subcellularLocation>
</comment>
<dbReference type="OrthoDB" id="9793396at2"/>
<keyword evidence="9" id="KW-1185">Reference proteome</keyword>
<dbReference type="Gene3D" id="3.40.50.1980">
    <property type="entry name" value="Nitrogenase molybdenum iron protein domain"/>
    <property type="match status" value="2"/>
</dbReference>
<dbReference type="STRING" id="1917485.BOO69_16370"/>
<accession>A0A1J0WKK6</accession>
<dbReference type="AlphaFoldDB" id="A0A1J0WKK6"/>
<dbReference type="PANTHER" id="PTHR42953:SF1">
    <property type="entry name" value="METAL-BINDING PROTEIN HI_0362-RELATED"/>
    <property type="match status" value="1"/>
</dbReference>
<proteinExistence type="inferred from homology"/>
<feature type="signal peptide" evidence="7">
    <location>
        <begin position="1"/>
        <end position="31"/>
    </location>
</feature>
<dbReference type="PRINTS" id="PR00690">
    <property type="entry name" value="ADHESNFAMILY"/>
</dbReference>
<comment type="similarity">
    <text evidence="2 6">Belongs to the bacterial solute-binding protein 9 family.</text>
</comment>
<dbReference type="GO" id="GO:0007155">
    <property type="term" value="P:cell adhesion"/>
    <property type="evidence" value="ECO:0007669"/>
    <property type="project" value="InterPro"/>
</dbReference>
<evidence type="ECO:0000256" key="4">
    <source>
        <dbReference type="ARBA" id="ARBA00022723"/>
    </source>
</evidence>
<dbReference type="KEGG" id="suam:BOO69_16370"/>
<dbReference type="EMBL" id="CP018076">
    <property type="protein sequence ID" value="APE44797.1"/>
    <property type="molecule type" value="Genomic_DNA"/>
</dbReference>
<reference evidence="8 9" key="1">
    <citation type="submission" date="2016-11" db="EMBL/GenBank/DDBJ databases">
        <title>Complete genome sequence of Sulfitobacter sp. AM1-D1, a toxic bacteria associated with marine dinoflagellate Alexandrium minutum in East China Sea.</title>
        <authorList>
            <person name="Yang Q."/>
            <person name="Zhang X."/>
            <person name="Tian X."/>
        </authorList>
    </citation>
    <scope>NUCLEOTIDE SEQUENCE [LARGE SCALE GENOMIC DNA]</scope>
    <source>
        <strain evidence="8 9">AM1-D1</strain>
    </source>
</reference>
<dbReference type="PANTHER" id="PTHR42953">
    <property type="entry name" value="HIGH-AFFINITY ZINC UPTAKE SYSTEM PROTEIN ZNUA-RELATED"/>
    <property type="match status" value="1"/>
</dbReference>